<comment type="caution">
    <text evidence="2">The sequence shown here is derived from an EMBL/GenBank/DDBJ whole genome shotgun (WGS) entry which is preliminary data.</text>
</comment>
<feature type="transmembrane region" description="Helical" evidence="1">
    <location>
        <begin position="197"/>
        <end position="216"/>
    </location>
</feature>
<feature type="transmembrane region" description="Helical" evidence="1">
    <location>
        <begin position="413"/>
        <end position="433"/>
    </location>
</feature>
<reference evidence="2 3" key="1">
    <citation type="journal article" date="2016" name="Nat. Commun.">
        <title>Thousands of microbial genomes shed light on interconnected biogeochemical processes in an aquifer system.</title>
        <authorList>
            <person name="Anantharaman K."/>
            <person name="Brown C.T."/>
            <person name="Hug L.A."/>
            <person name="Sharon I."/>
            <person name="Castelle C.J."/>
            <person name="Probst A.J."/>
            <person name="Thomas B.C."/>
            <person name="Singh A."/>
            <person name="Wilkins M.J."/>
            <person name="Karaoz U."/>
            <person name="Brodie E.L."/>
            <person name="Williams K.H."/>
            <person name="Hubbard S.S."/>
            <person name="Banfield J.F."/>
        </authorList>
    </citation>
    <scope>NUCLEOTIDE SEQUENCE [LARGE SCALE GENOMIC DNA]</scope>
</reference>
<evidence type="ECO:0000313" key="2">
    <source>
        <dbReference type="EMBL" id="OGD98483.1"/>
    </source>
</evidence>
<keyword evidence="1" id="KW-0812">Transmembrane</keyword>
<feature type="transmembrane region" description="Helical" evidence="1">
    <location>
        <begin position="222"/>
        <end position="239"/>
    </location>
</feature>
<feature type="transmembrane region" description="Helical" evidence="1">
    <location>
        <begin position="347"/>
        <end position="365"/>
    </location>
</feature>
<proteinExistence type="predicted"/>
<feature type="transmembrane region" description="Helical" evidence="1">
    <location>
        <begin position="479"/>
        <end position="497"/>
    </location>
</feature>
<keyword evidence="1" id="KW-0472">Membrane</keyword>
<accession>A0A1F5H2X0</accession>
<feature type="transmembrane region" description="Helical" evidence="1">
    <location>
        <begin position="125"/>
        <end position="146"/>
    </location>
</feature>
<dbReference type="Pfam" id="PF09586">
    <property type="entry name" value="YfhO"/>
    <property type="match status" value="1"/>
</dbReference>
<keyword evidence="1" id="KW-1133">Transmembrane helix</keyword>
<gene>
    <name evidence="2" type="ORF">A3B54_04435</name>
</gene>
<dbReference type="EMBL" id="MFBT01000036">
    <property type="protein sequence ID" value="OGD98483.1"/>
    <property type="molecule type" value="Genomic_DNA"/>
</dbReference>
<feature type="transmembrane region" description="Helical" evidence="1">
    <location>
        <begin position="152"/>
        <end position="185"/>
    </location>
</feature>
<feature type="transmembrane region" description="Helical" evidence="1">
    <location>
        <begin position="453"/>
        <end position="472"/>
    </location>
</feature>
<dbReference type="AlphaFoldDB" id="A0A1F5H2X0"/>
<name>A0A1F5H2X0_9BACT</name>
<dbReference type="Proteomes" id="UP000177039">
    <property type="component" value="Unassembled WGS sequence"/>
</dbReference>
<protein>
    <recommendedName>
        <fullName evidence="4">Membrane protein 6-pyruvoyl-tetrahydropterin synthase-related domain-containing protein</fullName>
    </recommendedName>
</protein>
<feature type="transmembrane region" description="Helical" evidence="1">
    <location>
        <begin position="317"/>
        <end position="340"/>
    </location>
</feature>
<feature type="transmembrane region" description="Helical" evidence="1">
    <location>
        <begin position="752"/>
        <end position="771"/>
    </location>
</feature>
<evidence type="ECO:0000256" key="1">
    <source>
        <dbReference type="SAM" id="Phobius"/>
    </source>
</evidence>
<dbReference type="InterPro" id="IPR018580">
    <property type="entry name" value="Uncharacterised_YfhO"/>
</dbReference>
<feature type="transmembrane region" description="Helical" evidence="1">
    <location>
        <begin position="385"/>
        <end position="401"/>
    </location>
</feature>
<evidence type="ECO:0008006" key="4">
    <source>
        <dbReference type="Google" id="ProtNLM"/>
    </source>
</evidence>
<feature type="transmembrane region" description="Helical" evidence="1">
    <location>
        <begin position="246"/>
        <end position="266"/>
    </location>
</feature>
<evidence type="ECO:0000313" key="3">
    <source>
        <dbReference type="Proteomes" id="UP000177039"/>
    </source>
</evidence>
<organism evidence="2 3">
    <name type="scientific">Candidatus Curtissbacteria bacterium RIFCSPLOWO2_01_FULL_42_50</name>
    <dbReference type="NCBI Taxonomy" id="1797730"/>
    <lineage>
        <taxon>Bacteria</taxon>
        <taxon>Candidatus Curtissiibacteriota</taxon>
    </lineage>
</organism>
<sequence length="776" mass="88718">MKKSSFNLIFGLVLTCILTFLFFFPHLLKGKIPIPADSLLGLYHPFRDNSYTGYTPGRFPVKNPLITDPVLQTYSWRALTIDNIKEGNLPLWNPYSFSGQPLLANIQSAPFQVTNILFFIFPFKIAWGIQVILTSILTSLFMFLFLKDLKLASIASVFGAVILPFTGFFIAWLTWGTVIASAMWLPLTLLSINKLKAKVSGLWFLILVFTLVQSLLSGHWQTAFYVSSCAFFYFLFLLLKSRNLRGSLVIFAAFILAVLIAGVQLVPSLEFIKYSARNIDQGYYPQRPDWFLPPQHLIQLVAPDFFGNPAKYNYWGIWNYAEFVSFIGIVPFVFVLVSFLKKESKTFFFVILAAVSLMLALANPISKIPYVTHVPLVSSMQPSRIILLFVFSLTVLAAYGFDYFLKEKLKFKIFFPAIIVLIVLLALALYTFLQKDSFPLAGNIDARSVALRNLVLPITFSLTFLFLMVLRFAKISKKIIILAIFLITLADLYRFGYKFTPFSKLSQIFPKTETTAYLASQEKPFRILSTDRRLMHPNISGVYQIESADGYDPLYLQKYGQLVSVWQTSNPKVASGSFNRIITPQKYDSKLVDLLNVKYILSFDEIESPNLIKVFEEGETKVYENLRVLPRAFFAEEIVKAASDKEELAKILDDSFNLSTSATSYKFSFEKQNILAKVNFEKYTDQVLVLKTVTDKESPLIISNVFYPGWQAYIDGKKTDIHEVDYMFQSVIIPEGRHEVKFQFRPKSFYNGLYLSILGLFGAILISIFLWKRKYR</sequence>
<feature type="transmembrane region" description="Helical" evidence="1">
    <location>
        <begin position="6"/>
        <end position="24"/>
    </location>
</feature>
<dbReference type="PANTHER" id="PTHR38454:SF1">
    <property type="entry name" value="INTEGRAL MEMBRANE PROTEIN"/>
    <property type="match status" value="1"/>
</dbReference>
<dbReference type="PANTHER" id="PTHR38454">
    <property type="entry name" value="INTEGRAL MEMBRANE PROTEIN-RELATED"/>
    <property type="match status" value="1"/>
</dbReference>